<feature type="domain" description="Galactosyltransferase C-terminal" evidence="4">
    <location>
        <begin position="437"/>
        <end position="491"/>
    </location>
</feature>
<dbReference type="PANTHER" id="PTHR43630:SF2">
    <property type="entry name" value="GLYCOSYLTRANSFERASE"/>
    <property type="match status" value="1"/>
</dbReference>
<dbReference type="GO" id="GO:0016757">
    <property type="term" value="F:glycosyltransferase activity"/>
    <property type="evidence" value="ECO:0007669"/>
    <property type="project" value="UniProtKB-KW"/>
</dbReference>
<organism evidence="5 6">
    <name type="scientific">Ostreibacterium oceani</name>
    <dbReference type="NCBI Taxonomy" id="2654998"/>
    <lineage>
        <taxon>Bacteria</taxon>
        <taxon>Pseudomonadati</taxon>
        <taxon>Pseudomonadota</taxon>
        <taxon>Gammaproteobacteria</taxon>
        <taxon>Cardiobacteriales</taxon>
        <taxon>Ostreibacteriaceae</taxon>
        <taxon>Ostreibacterium</taxon>
    </lineage>
</organism>
<dbReference type="SUPFAM" id="SSF53448">
    <property type="entry name" value="Nucleotide-diphospho-sugar transferases"/>
    <property type="match status" value="2"/>
</dbReference>
<dbReference type="Pfam" id="PF00535">
    <property type="entry name" value="Glycos_transf_2"/>
    <property type="match status" value="2"/>
</dbReference>
<dbReference type="InterPro" id="IPR001173">
    <property type="entry name" value="Glyco_trans_2-like"/>
</dbReference>
<evidence type="ECO:0000256" key="1">
    <source>
        <dbReference type="ARBA" id="ARBA00022679"/>
    </source>
</evidence>
<evidence type="ECO:0000313" key="6">
    <source>
        <dbReference type="Proteomes" id="UP000471298"/>
    </source>
</evidence>
<sequence length="556" mass="62519">MQQRVENLSVIIITLNNEDEIADCLAAVRFAGEVIVVDAGSQDDTVNICQQYADKVIVNRPWPGFGPQKNVALSLATKPWVLSIDADERVPDTLQQEIVSVVCADSSEAPIAYKIPRRSSFCGKFMRFSGWYPDYVLRLFHREAAAFSQDLVHESIQLNHPNQSKQAVGKLKTPLIHYSIKTIDQARQKMYRYAELGAKNKWKNGKSCLAIRPFLSSAWTFLRTYLVQRGLFDGQHGLVLACLNAKGTFIKYHLLRRFNQHQHVPTCGIIVSTCNWPQGLARLLNSIERQTKCPDEVIIADDGSGQVTRDCIEAFQASSALTIKPIWQADDEAQATQVARIRNKAIAAANTDLLIFIDGDCVLPNDFVANHYCLAKRGHLNAGNRVMLSTAQTNEFLQSMPSESMPSTDWRGQVTLTLPQKIKQLYLPLGFFRDFFPRRWKGVKTCNVAIFRQDLLAVNGFDEGFTGWGYEDSDLVIRLYRNGVKRRAARFSASVLHLWHASNIDTQKAEHNRQQLAQTLASNTIKVTQGIDGHIAKVSVAKDCMDKDCMDKKGRD</sequence>
<dbReference type="Gene3D" id="3.90.550.10">
    <property type="entry name" value="Spore Coat Polysaccharide Biosynthesis Protein SpsA, Chain A"/>
    <property type="match status" value="2"/>
</dbReference>
<name>A0A6N7EXP7_9GAMM</name>
<comment type="similarity">
    <text evidence="2">Belongs to the glycosyltransferase 2 family. WaaE/KdtX subfamily.</text>
</comment>
<reference evidence="5 6" key="1">
    <citation type="submission" date="2019-10" db="EMBL/GenBank/DDBJ databases">
        <title>Cardiobacteriales fam. a chemoheterotrophic member of the order Cardiobacteriales, and proposal of Cardiobacteriales fam. nov.</title>
        <authorList>
            <person name="Wang C."/>
        </authorList>
    </citation>
    <scope>NUCLEOTIDE SEQUENCE [LARGE SCALE GENOMIC DNA]</scope>
    <source>
        <strain evidence="5 6">ML27</strain>
    </source>
</reference>
<dbReference type="CDD" id="cd02511">
    <property type="entry name" value="Beta4Glucosyltransferase"/>
    <property type="match status" value="1"/>
</dbReference>
<dbReference type="CDD" id="cd06420">
    <property type="entry name" value="GT2_Chondriotin_Pol_N"/>
    <property type="match status" value="1"/>
</dbReference>
<dbReference type="InterPro" id="IPR027791">
    <property type="entry name" value="Galactosyl_T_C"/>
</dbReference>
<evidence type="ECO:0000259" key="3">
    <source>
        <dbReference type="Pfam" id="PF00535"/>
    </source>
</evidence>
<accession>A0A6N7EXP7</accession>
<dbReference type="EMBL" id="WHNW01000006">
    <property type="protein sequence ID" value="MPV86310.1"/>
    <property type="molecule type" value="Genomic_DNA"/>
</dbReference>
<evidence type="ECO:0000256" key="2">
    <source>
        <dbReference type="ARBA" id="ARBA00038494"/>
    </source>
</evidence>
<proteinExistence type="inferred from homology"/>
<evidence type="ECO:0000313" key="5">
    <source>
        <dbReference type="EMBL" id="MPV86310.1"/>
    </source>
</evidence>
<gene>
    <name evidence="5" type="ORF">GCU85_06145</name>
</gene>
<dbReference type="PANTHER" id="PTHR43630">
    <property type="entry name" value="POLY-BETA-1,6-N-ACETYL-D-GLUCOSAMINE SYNTHASE"/>
    <property type="match status" value="1"/>
</dbReference>
<keyword evidence="6" id="KW-1185">Reference proteome</keyword>
<dbReference type="InterPro" id="IPR029044">
    <property type="entry name" value="Nucleotide-diphossugar_trans"/>
</dbReference>
<evidence type="ECO:0000259" key="4">
    <source>
        <dbReference type="Pfam" id="PF02709"/>
    </source>
</evidence>
<keyword evidence="1 5" id="KW-0808">Transferase</keyword>
<comment type="caution">
    <text evidence="5">The sequence shown here is derived from an EMBL/GenBank/DDBJ whole genome shotgun (WGS) entry which is preliminary data.</text>
</comment>
<feature type="domain" description="Glycosyltransferase 2-like" evidence="3">
    <location>
        <begin position="9"/>
        <end position="106"/>
    </location>
</feature>
<dbReference type="Proteomes" id="UP000471298">
    <property type="component" value="Unassembled WGS sequence"/>
</dbReference>
<dbReference type="RefSeq" id="WP_152810311.1">
    <property type="nucleotide sequence ID" value="NZ_WHNW01000006.1"/>
</dbReference>
<dbReference type="AlphaFoldDB" id="A0A6N7EXP7"/>
<dbReference type="InParanoid" id="A0A6N7EXP7"/>
<dbReference type="Pfam" id="PF02709">
    <property type="entry name" value="Glyco_transf_7C"/>
    <property type="match status" value="1"/>
</dbReference>
<feature type="domain" description="Glycosyltransferase 2-like" evidence="3">
    <location>
        <begin position="269"/>
        <end position="399"/>
    </location>
</feature>
<protein>
    <submittedName>
        <fullName evidence="5">Glycosyltransferase</fullName>
    </submittedName>
</protein>